<reference evidence="3 4" key="1">
    <citation type="submission" date="2018-02" db="EMBL/GenBank/DDBJ databases">
        <title>Genomic Encyclopedia of Archaeal and Bacterial Type Strains, Phase II (KMG-II): from individual species to whole genera.</title>
        <authorList>
            <person name="Goeker M."/>
        </authorList>
    </citation>
    <scope>NUCLEOTIDE SEQUENCE [LARGE SCALE GENOMIC DNA]</scope>
    <source>
        <strain evidence="3 4">YU 961-1</strain>
    </source>
</reference>
<dbReference type="EMBL" id="PTIX01000009">
    <property type="protein sequence ID" value="PPK66678.1"/>
    <property type="molecule type" value="Genomic_DNA"/>
</dbReference>
<dbReference type="AlphaFoldDB" id="A0A2S6GN76"/>
<name>A0A2S6GN76_9PSEU</name>
<evidence type="ECO:0000313" key="3">
    <source>
        <dbReference type="EMBL" id="PPK66678.1"/>
    </source>
</evidence>
<evidence type="ECO:0000256" key="1">
    <source>
        <dbReference type="SAM" id="MobiDB-lite"/>
    </source>
</evidence>
<organism evidence="3 4">
    <name type="scientific">Actinokineospora auranticolor</name>
    <dbReference type="NCBI Taxonomy" id="155976"/>
    <lineage>
        <taxon>Bacteria</taxon>
        <taxon>Bacillati</taxon>
        <taxon>Actinomycetota</taxon>
        <taxon>Actinomycetes</taxon>
        <taxon>Pseudonocardiales</taxon>
        <taxon>Pseudonocardiaceae</taxon>
        <taxon>Actinokineospora</taxon>
    </lineage>
</organism>
<dbReference type="InterPro" id="IPR024520">
    <property type="entry name" value="DUF3558"/>
</dbReference>
<dbReference type="OrthoDB" id="3622719at2"/>
<proteinExistence type="predicted"/>
<accession>A0A2S6GN76</accession>
<dbReference type="PROSITE" id="PS51257">
    <property type="entry name" value="PROKAR_LIPOPROTEIN"/>
    <property type="match status" value="1"/>
</dbReference>
<dbReference type="RefSeq" id="WP_104480063.1">
    <property type="nucleotide sequence ID" value="NZ_CP154825.1"/>
</dbReference>
<sequence>MRAKSSAVLLTALAAATIAGCSTSTPGKPTAQLESSSTTATDRPTKTTSQSSNSLADINPCDMLTSAVKAQLRITDAGKPSDVGSGRGCDWHAEGTKRPWVLSVTLYDKLAADDVSTDLQVKPLPDINNRKAVQITDKNGLGECTVSVAVTKSSSLAAMAMADGDEAKGCEVARTMAELIEPTLPRQ</sequence>
<feature type="region of interest" description="Disordered" evidence="1">
    <location>
        <begin position="22"/>
        <end position="58"/>
    </location>
</feature>
<comment type="caution">
    <text evidence="3">The sequence shown here is derived from an EMBL/GenBank/DDBJ whole genome shotgun (WGS) entry which is preliminary data.</text>
</comment>
<feature type="compositionally biased region" description="Polar residues" evidence="1">
    <location>
        <begin position="24"/>
        <end position="56"/>
    </location>
</feature>
<dbReference type="Proteomes" id="UP000239203">
    <property type="component" value="Unassembled WGS sequence"/>
</dbReference>
<keyword evidence="2" id="KW-0732">Signal</keyword>
<dbReference type="Pfam" id="PF12079">
    <property type="entry name" value="DUF3558"/>
    <property type="match status" value="1"/>
</dbReference>
<feature type="chain" id="PRO_5038404525" evidence="2">
    <location>
        <begin position="22"/>
        <end position="187"/>
    </location>
</feature>
<evidence type="ECO:0000256" key="2">
    <source>
        <dbReference type="SAM" id="SignalP"/>
    </source>
</evidence>
<protein>
    <submittedName>
        <fullName evidence="3">Uncharacterized protein DUF3558</fullName>
    </submittedName>
</protein>
<keyword evidence="4" id="KW-1185">Reference proteome</keyword>
<evidence type="ECO:0000313" key="4">
    <source>
        <dbReference type="Proteomes" id="UP000239203"/>
    </source>
</evidence>
<feature type="signal peptide" evidence="2">
    <location>
        <begin position="1"/>
        <end position="21"/>
    </location>
</feature>
<gene>
    <name evidence="3" type="ORF">CLV40_10963</name>
</gene>